<dbReference type="InterPro" id="IPR035595">
    <property type="entry name" value="UDP_glycos_trans_CS"/>
</dbReference>
<keyword evidence="5" id="KW-1185">Reference proteome</keyword>
<name>A0ABN7WAZ3_GIGMA</name>
<sequence length="500" mass="56171">RSNIPKNILATSMIGGSHLPQMLEIMNILMDRGYNVTLISPGNYTARSTNYRSIPQIIFDNEYLRPTIMINAMMDNDPNKLSSVVRKIGVNSYVPYYNIYKQIAKDINIDLFFCDYLINYPCFDLAWKLGKPAVGISSDLASITRPVYKSDPLFGCHVNMENESFYNRFRCAIIVPLKQAWNSIDILRDINAQRASVGIDPSWDINGRVSNLLMLSNNFFGFDIPAANSPLFQDIGPVMPDTFPSLTPVLESFLADHPRTIYFALGTHVAISPQNVITILNSFLKLIDQNVIDGVIWSTGRINTSESLKLANSSTPLVAVLNNEHPHIHVSNFSPQFAILSHENTKLFLSHGGAGSSHEAMYTATPMLVLPIFGDQPRNSEMLELAGMALKLSKSNLKVDDIVLKVERLLNEESFKMNAERLQFLAKVNSKRKFRAADLIEIVMNTEKYEGIKDEITGFKVNNENLLRDWITPDTRMGFIRGRYLDVYGAAVILFLALSS</sequence>
<evidence type="ECO:0000313" key="4">
    <source>
        <dbReference type="EMBL" id="CAG8825262.1"/>
    </source>
</evidence>
<dbReference type="EMBL" id="CAJVQB010037504">
    <property type="protein sequence ID" value="CAG8825262.1"/>
    <property type="molecule type" value="Genomic_DNA"/>
</dbReference>
<reference evidence="4 5" key="1">
    <citation type="submission" date="2021-06" db="EMBL/GenBank/DDBJ databases">
        <authorList>
            <person name="Kallberg Y."/>
            <person name="Tangrot J."/>
            <person name="Rosling A."/>
        </authorList>
    </citation>
    <scope>NUCLEOTIDE SEQUENCE [LARGE SCALE GENOMIC DNA]</scope>
    <source>
        <strain evidence="4 5">120-4 pot B 10/14</strain>
    </source>
</reference>
<comment type="similarity">
    <text evidence="3">Belongs to the UDP-glycosyltransferase family.</text>
</comment>
<proteinExistence type="inferred from homology"/>
<dbReference type="PANTHER" id="PTHR48043">
    <property type="entry name" value="EG:EG0003.4 PROTEIN-RELATED"/>
    <property type="match status" value="1"/>
</dbReference>
<evidence type="ECO:0000313" key="5">
    <source>
        <dbReference type="Proteomes" id="UP000789901"/>
    </source>
</evidence>
<gene>
    <name evidence="4" type="ORF">GMARGA_LOCUS28799</name>
</gene>
<dbReference type="PROSITE" id="PS00375">
    <property type="entry name" value="UDPGT"/>
    <property type="match status" value="1"/>
</dbReference>
<keyword evidence="2 3" id="KW-0808">Transferase</keyword>
<comment type="caution">
    <text evidence="4">The sequence shown here is derived from an EMBL/GenBank/DDBJ whole genome shotgun (WGS) entry which is preliminary data.</text>
</comment>
<dbReference type="SUPFAM" id="SSF53756">
    <property type="entry name" value="UDP-Glycosyltransferase/glycogen phosphorylase"/>
    <property type="match status" value="1"/>
</dbReference>
<dbReference type="Gene3D" id="3.40.50.2000">
    <property type="entry name" value="Glycogen Phosphorylase B"/>
    <property type="match status" value="2"/>
</dbReference>
<evidence type="ECO:0000256" key="3">
    <source>
        <dbReference type="RuleBase" id="RU003718"/>
    </source>
</evidence>
<feature type="non-terminal residue" evidence="4">
    <location>
        <position position="500"/>
    </location>
</feature>
<dbReference type="InterPro" id="IPR002213">
    <property type="entry name" value="UDP_glucos_trans"/>
</dbReference>
<dbReference type="InterPro" id="IPR050271">
    <property type="entry name" value="UDP-glycosyltransferase"/>
</dbReference>
<dbReference type="Proteomes" id="UP000789901">
    <property type="component" value="Unassembled WGS sequence"/>
</dbReference>
<dbReference type="PANTHER" id="PTHR48043:SF145">
    <property type="entry name" value="FI06409P-RELATED"/>
    <property type="match status" value="1"/>
</dbReference>
<accession>A0ABN7WAZ3</accession>
<feature type="non-terminal residue" evidence="4">
    <location>
        <position position="1"/>
    </location>
</feature>
<organism evidence="4 5">
    <name type="scientific">Gigaspora margarita</name>
    <dbReference type="NCBI Taxonomy" id="4874"/>
    <lineage>
        <taxon>Eukaryota</taxon>
        <taxon>Fungi</taxon>
        <taxon>Fungi incertae sedis</taxon>
        <taxon>Mucoromycota</taxon>
        <taxon>Glomeromycotina</taxon>
        <taxon>Glomeromycetes</taxon>
        <taxon>Diversisporales</taxon>
        <taxon>Gigasporaceae</taxon>
        <taxon>Gigaspora</taxon>
    </lineage>
</organism>
<evidence type="ECO:0000256" key="2">
    <source>
        <dbReference type="ARBA" id="ARBA00022679"/>
    </source>
</evidence>
<dbReference type="Pfam" id="PF00201">
    <property type="entry name" value="UDPGT"/>
    <property type="match status" value="1"/>
</dbReference>
<keyword evidence="1 3" id="KW-0328">Glycosyltransferase</keyword>
<dbReference type="CDD" id="cd03784">
    <property type="entry name" value="GT1_Gtf-like"/>
    <property type="match status" value="1"/>
</dbReference>
<protein>
    <submittedName>
        <fullName evidence="4">25628_t:CDS:1</fullName>
    </submittedName>
</protein>
<evidence type="ECO:0000256" key="1">
    <source>
        <dbReference type="ARBA" id="ARBA00022676"/>
    </source>
</evidence>